<protein>
    <submittedName>
        <fullName evidence="1">Uncharacterized protein</fullName>
    </submittedName>
</protein>
<name>A0A6C0JBP3_9ZZZZ</name>
<sequence>METSKKTNIFEIQNYNKTLTNSNGIILSKFCEVINEYLFHITENIIIQNREYYIFILLRGLTTIKHIFNTMLLYTKNLDLTIYHTKKAYLFYVEFIGQMSDDTNSYLQLNSKDATLFVYKKTIFEINNEYRKQFILNNDEKEQFKLIDVFSKLVIEMFETVIYNENFKGETRISYMMYIQKMINKAVNKIIIMDKKVKEKIDICEKYLFYKNLLKNKCIIMDEGLFFNLSNLFFKKIQNDTDISIEDIGKKMYHKDSDEKIVTKTPLKFTNWLFNGK</sequence>
<organism evidence="1">
    <name type="scientific">viral metagenome</name>
    <dbReference type="NCBI Taxonomy" id="1070528"/>
    <lineage>
        <taxon>unclassified sequences</taxon>
        <taxon>metagenomes</taxon>
        <taxon>organismal metagenomes</taxon>
    </lineage>
</organism>
<proteinExistence type="predicted"/>
<reference evidence="1" key="1">
    <citation type="journal article" date="2020" name="Nature">
        <title>Giant virus diversity and host interactions through global metagenomics.</title>
        <authorList>
            <person name="Schulz F."/>
            <person name="Roux S."/>
            <person name="Paez-Espino D."/>
            <person name="Jungbluth S."/>
            <person name="Walsh D.A."/>
            <person name="Denef V.J."/>
            <person name="McMahon K.D."/>
            <person name="Konstantinidis K.T."/>
            <person name="Eloe-Fadrosh E.A."/>
            <person name="Kyrpides N.C."/>
            <person name="Woyke T."/>
        </authorList>
    </citation>
    <scope>NUCLEOTIDE SEQUENCE</scope>
    <source>
        <strain evidence="1">GVMAG-M-3300025880-75</strain>
    </source>
</reference>
<accession>A0A6C0JBP3</accession>
<evidence type="ECO:0000313" key="1">
    <source>
        <dbReference type="EMBL" id="QHU02260.1"/>
    </source>
</evidence>
<dbReference type="EMBL" id="MN740355">
    <property type="protein sequence ID" value="QHU02260.1"/>
    <property type="molecule type" value="Genomic_DNA"/>
</dbReference>
<dbReference type="AlphaFoldDB" id="A0A6C0JBP3"/>